<keyword evidence="5" id="KW-0560">Oxidoreductase</keyword>
<feature type="signal peptide" evidence="4">
    <location>
        <begin position="1"/>
        <end position="25"/>
    </location>
</feature>
<sequence length="364" mass="39050">MATAMSTPVGLLFWFVLLVAAAAEAAGEAVGPKVPAIYVFGDSTVDVGNNNYLPETRAKVDFRPYGIDLPHSRPTGRFSNGFNAIDFISSHLGFKRSPPPFLSLKHKSVRRILYGFQGVNFASGGSGILDSTGDSISMSTQIKNFNAHRSNMTARIGKGAAARLLSRSLFFISTGSNDLFAFSNKNNSPNVTEKAIQLIADMASKYTEHIEALHGLGARKFGISDISLLGCCPSSRALHPMGECISELNEVAMRMNKATEALLTVLSSRLPGFIYSFGRTFNLLSNIISNPGHLEVKSACCGGGSFNGEENCSPNSKLCGNRNGYLFWDMVHPTQATSKLAGSIFYNGPAHLVGPLNLKQLVQG</sequence>
<dbReference type="SUPFAM" id="SSF52266">
    <property type="entry name" value="SGNH hydrolase"/>
    <property type="match status" value="1"/>
</dbReference>
<keyword evidence="2" id="KW-0378">Hydrolase</keyword>
<dbReference type="OrthoDB" id="1600564at2759"/>
<evidence type="ECO:0000256" key="1">
    <source>
        <dbReference type="ARBA" id="ARBA00008668"/>
    </source>
</evidence>
<dbReference type="Proteomes" id="UP000236161">
    <property type="component" value="Unassembled WGS sequence"/>
</dbReference>
<evidence type="ECO:0000313" key="5">
    <source>
        <dbReference type="EMBL" id="PKA55666.1"/>
    </source>
</evidence>
<dbReference type="PANTHER" id="PTHR45648">
    <property type="entry name" value="GDSL LIPASE/ACYLHYDROLASE FAMILY PROTEIN (AFU_ORTHOLOGUE AFUA_4G14700)"/>
    <property type="match status" value="1"/>
</dbReference>
<keyword evidence="3" id="KW-0443">Lipid metabolism</keyword>
<reference evidence="5 6" key="1">
    <citation type="journal article" date="2017" name="Nature">
        <title>The Apostasia genome and the evolution of orchids.</title>
        <authorList>
            <person name="Zhang G.Q."/>
            <person name="Liu K.W."/>
            <person name="Li Z."/>
            <person name="Lohaus R."/>
            <person name="Hsiao Y.Y."/>
            <person name="Niu S.C."/>
            <person name="Wang J.Y."/>
            <person name="Lin Y.C."/>
            <person name="Xu Q."/>
            <person name="Chen L.J."/>
            <person name="Yoshida K."/>
            <person name="Fujiwara S."/>
            <person name="Wang Z.W."/>
            <person name="Zhang Y.Q."/>
            <person name="Mitsuda N."/>
            <person name="Wang M."/>
            <person name="Liu G.H."/>
            <person name="Pecoraro L."/>
            <person name="Huang H.X."/>
            <person name="Xiao X.J."/>
            <person name="Lin M."/>
            <person name="Wu X.Y."/>
            <person name="Wu W.L."/>
            <person name="Chen Y.Y."/>
            <person name="Chang S.B."/>
            <person name="Sakamoto S."/>
            <person name="Ohme-Takagi M."/>
            <person name="Yagi M."/>
            <person name="Zeng S.J."/>
            <person name="Shen C.Y."/>
            <person name="Yeh C.M."/>
            <person name="Luo Y.B."/>
            <person name="Tsai W.C."/>
            <person name="Van de Peer Y."/>
            <person name="Liu Z.J."/>
        </authorList>
    </citation>
    <scope>NUCLEOTIDE SEQUENCE [LARGE SCALE GENOMIC DNA]</scope>
    <source>
        <strain evidence="6">cv. Shenzhen</strain>
        <tissue evidence="5">Stem</tissue>
    </source>
</reference>
<dbReference type="Pfam" id="PF00657">
    <property type="entry name" value="Lipase_GDSL"/>
    <property type="match status" value="1"/>
</dbReference>
<dbReference type="GO" id="GO:0016719">
    <property type="term" value="F:9,9'-di-cis-zeta-carotene desaturase activity"/>
    <property type="evidence" value="ECO:0007669"/>
    <property type="project" value="UniProtKB-EC"/>
</dbReference>
<dbReference type="InterPro" id="IPR036514">
    <property type="entry name" value="SGNH_hydro_sf"/>
</dbReference>
<evidence type="ECO:0000256" key="3">
    <source>
        <dbReference type="ARBA" id="ARBA00022963"/>
    </source>
</evidence>
<dbReference type="Gene3D" id="3.40.50.1110">
    <property type="entry name" value="SGNH hydrolase"/>
    <property type="match status" value="1"/>
</dbReference>
<name>A0A2I0AJM2_9ASPA</name>
<keyword evidence="3" id="KW-0442">Lipid degradation</keyword>
<proteinExistence type="inferred from homology"/>
<dbReference type="InterPro" id="IPR001087">
    <property type="entry name" value="GDSL"/>
</dbReference>
<dbReference type="STRING" id="1088818.A0A2I0AJM2"/>
<evidence type="ECO:0000313" key="6">
    <source>
        <dbReference type="Proteomes" id="UP000236161"/>
    </source>
</evidence>
<dbReference type="PANTHER" id="PTHR45648:SF180">
    <property type="entry name" value="OS04G0561800 PROTEIN"/>
    <property type="match status" value="1"/>
</dbReference>
<dbReference type="InterPro" id="IPR051058">
    <property type="entry name" value="GDSL_Est/Lipase"/>
</dbReference>
<dbReference type="EC" id="1.3.5.6" evidence="5"/>
<dbReference type="GO" id="GO:0016788">
    <property type="term" value="F:hydrolase activity, acting on ester bonds"/>
    <property type="evidence" value="ECO:0007669"/>
    <property type="project" value="InterPro"/>
</dbReference>
<comment type="similarity">
    <text evidence="1">Belongs to the 'GDSL' lipolytic enzyme family.</text>
</comment>
<organism evidence="5 6">
    <name type="scientific">Apostasia shenzhenica</name>
    <dbReference type="NCBI Taxonomy" id="1088818"/>
    <lineage>
        <taxon>Eukaryota</taxon>
        <taxon>Viridiplantae</taxon>
        <taxon>Streptophyta</taxon>
        <taxon>Embryophyta</taxon>
        <taxon>Tracheophyta</taxon>
        <taxon>Spermatophyta</taxon>
        <taxon>Magnoliopsida</taxon>
        <taxon>Liliopsida</taxon>
        <taxon>Asparagales</taxon>
        <taxon>Orchidaceae</taxon>
        <taxon>Apostasioideae</taxon>
        <taxon>Apostasia</taxon>
    </lineage>
</organism>
<evidence type="ECO:0000256" key="2">
    <source>
        <dbReference type="ARBA" id="ARBA00022801"/>
    </source>
</evidence>
<dbReference type="CDD" id="cd01837">
    <property type="entry name" value="SGNH_plant_lipase_like"/>
    <property type="match status" value="1"/>
</dbReference>
<keyword evidence="4" id="KW-0732">Signal</keyword>
<keyword evidence="6" id="KW-1185">Reference proteome</keyword>
<evidence type="ECO:0000256" key="4">
    <source>
        <dbReference type="SAM" id="SignalP"/>
    </source>
</evidence>
<dbReference type="EMBL" id="KZ451979">
    <property type="protein sequence ID" value="PKA55666.1"/>
    <property type="molecule type" value="Genomic_DNA"/>
</dbReference>
<feature type="chain" id="PRO_5014138891" evidence="4">
    <location>
        <begin position="26"/>
        <end position="364"/>
    </location>
</feature>
<accession>A0A2I0AJM2</accession>
<dbReference type="GO" id="GO:0016042">
    <property type="term" value="P:lipid catabolic process"/>
    <property type="evidence" value="ECO:0007669"/>
    <property type="project" value="UniProtKB-KW"/>
</dbReference>
<gene>
    <name evidence="5" type="ORF">AXF42_Ash006868</name>
</gene>
<protein>
    <submittedName>
        <fullName evidence="5">GDSL esterase/lipase</fullName>
        <ecNumber evidence="5">1.3.5.6</ecNumber>
    </submittedName>
</protein>
<dbReference type="AlphaFoldDB" id="A0A2I0AJM2"/>
<dbReference type="InterPro" id="IPR035669">
    <property type="entry name" value="SGNH_plant_lipase-like"/>
</dbReference>